<dbReference type="PANTHER" id="PTHR34353:SF2">
    <property type="entry name" value="CRISPR-ASSOCIATED ENDONUCLEASE CAS1 1"/>
    <property type="match status" value="1"/>
</dbReference>
<dbReference type="Gene3D" id="3.100.10.20">
    <property type="entry name" value="CRISPR-associated endonuclease Cas1, N-terminal domain"/>
    <property type="match status" value="1"/>
</dbReference>
<comment type="subunit">
    <text evidence="9 10">Homodimer, forms a heterotetramer with a Cas2 homodimer.</text>
</comment>
<dbReference type="AlphaFoldDB" id="A0A0V8M552"/>
<dbReference type="GO" id="GO:0003677">
    <property type="term" value="F:DNA binding"/>
    <property type="evidence" value="ECO:0007669"/>
    <property type="project" value="UniProtKB-KW"/>
</dbReference>
<keyword evidence="8 10" id="KW-0464">Manganese</keyword>
<dbReference type="InterPro" id="IPR050646">
    <property type="entry name" value="Cas1"/>
</dbReference>
<keyword evidence="6 10" id="KW-0051">Antiviral defense</keyword>
<evidence type="ECO:0000256" key="8">
    <source>
        <dbReference type="ARBA" id="ARBA00023211"/>
    </source>
</evidence>
<dbReference type="GO" id="GO:0004520">
    <property type="term" value="F:DNA endonuclease activity"/>
    <property type="evidence" value="ECO:0007669"/>
    <property type="project" value="InterPro"/>
</dbReference>
<comment type="caution">
    <text evidence="11">The sequence shown here is derived from an EMBL/GenBank/DDBJ whole genome shotgun (WGS) entry which is preliminary data.</text>
</comment>
<evidence type="ECO:0000256" key="10">
    <source>
        <dbReference type="HAMAP-Rule" id="MF_01470"/>
    </source>
</evidence>
<keyword evidence="1 10" id="KW-0540">Nuclease</keyword>
<keyword evidence="2 10" id="KW-0479">Metal-binding</keyword>
<dbReference type="InterPro" id="IPR042206">
    <property type="entry name" value="CRISPR-assoc_Cas1_C"/>
</dbReference>
<dbReference type="NCBIfam" id="TIGR03640">
    <property type="entry name" value="cas1_DVULG"/>
    <property type="match status" value="1"/>
</dbReference>
<dbReference type="GO" id="GO:0046872">
    <property type="term" value="F:metal ion binding"/>
    <property type="evidence" value="ECO:0007669"/>
    <property type="project" value="UniProtKB-UniRule"/>
</dbReference>
<dbReference type="GO" id="GO:0051607">
    <property type="term" value="P:defense response to virus"/>
    <property type="evidence" value="ECO:0007669"/>
    <property type="project" value="UniProtKB-UniRule"/>
</dbReference>
<reference evidence="11 12" key="1">
    <citation type="journal article" date="2015" name="Sci. Rep.">
        <title>A comparative genomics and reductive dehalogenase gene transcription study of two chloroethene-respiring bacteria, Dehalococcoides mccartyi strains MB and 11a.</title>
        <authorList>
            <person name="Low A."/>
            <person name="Shen Z."/>
            <person name="Cheng D."/>
            <person name="Rogers M.J."/>
            <person name="Lee P.K."/>
            <person name="He J."/>
        </authorList>
    </citation>
    <scope>NUCLEOTIDE SEQUENCE [LARGE SCALE GENOMIC DNA]</scope>
    <source>
        <strain evidence="11 12">MB</strain>
    </source>
</reference>
<comment type="similarity">
    <text evidence="10">Belongs to the CRISPR-associated endonuclease Cas1 family.</text>
</comment>
<evidence type="ECO:0000256" key="3">
    <source>
        <dbReference type="ARBA" id="ARBA00022759"/>
    </source>
</evidence>
<evidence type="ECO:0000256" key="2">
    <source>
        <dbReference type="ARBA" id="ARBA00022723"/>
    </source>
</evidence>
<dbReference type="OrthoDB" id="9803119at2"/>
<comment type="cofactor">
    <cofactor evidence="10">
        <name>Mg(2+)</name>
        <dbReference type="ChEBI" id="CHEBI:18420"/>
    </cofactor>
    <cofactor evidence="10">
        <name>Mn(2+)</name>
        <dbReference type="ChEBI" id="CHEBI:29035"/>
    </cofactor>
</comment>
<dbReference type="GO" id="GO:0016787">
    <property type="term" value="F:hydrolase activity"/>
    <property type="evidence" value="ECO:0007669"/>
    <property type="project" value="UniProtKB-KW"/>
</dbReference>
<evidence type="ECO:0000256" key="5">
    <source>
        <dbReference type="ARBA" id="ARBA00022842"/>
    </source>
</evidence>
<feature type="binding site" evidence="10">
    <location>
        <position position="230"/>
    </location>
    <ligand>
        <name>Mn(2+)</name>
        <dbReference type="ChEBI" id="CHEBI:29035"/>
    </ligand>
</feature>
<dbReference type="EMBL" id="JGYD01000002">
    <property type="protein sequence ID" value="KSV18898.1"/>
    <property type="molecule type" value="Genomic_DNA"/>
</dbReference>
<gene>
    <name evidence="10" type="primary">cas1</name>
    <name evidence="11" type="ORF">DA01_02420</name>
</gene>
<comment type="function">
    <text evidence="10">CRISPR (clustered regularly interspaced short palindromic repeat), is an adaptive immune system that provides protection against mobile genetic elements (viruses, transposable elements and conjugative plasmids). CRISPR clusters contain spacers, sequences complementary to antecedent mobile elements, and target invading nucleic acids. CRISPR clusters are transcribed and processed into CRISPR RNA (crRNA). Acts as a dsDNA endonuclease. Involved in the integration of spacer DNA into the CRISPR cassette.</text>
</comment>
<protein>
    <recommendedName>
        <fullName evidence="10">CRISPR-associated endonuclease Cas1</fullName>
        <ecNumber evidence="10">3.1.-.-</ecNumber>
    </recommendedName>
</protein>
<dbReference type="InterPro" id="IPR042211">
    <property type="entry name" value="CRISPR-assoc_Cas1_N"/>
</dbReference>
<sequence>MKHLLNTLYILTPQSYLCREGETVVVKQEDETKFQLPIHTLSSIICFGLTGASPYLFELCGQNNVSLCFFSQYGKFQGRYTGKLNGNVCLRRIQYRMADDTEFCLGISKTFMQAKIANCRTVLLRANRNYPQNCLLPAIEALKNHTLSLEPATNLAKLRGKEGDAARTYFGVFNSLITKADCGFNFNERSRRPPLDEVNALLSFIYTLLAHDTAAALEGVGLDPAVGFYHQDRPGRPGLALDLMEEMRAFIADRLVLNLINLEQVKPGGFEKTPSGSVLMNEETRKTVLTEYQTRKSREIKHPYLKEKIPIGLLPHVQAVLLARYIRGELDAYPAFIYR</sequence>
<accession>A0A0V8M552</accession>
<keyword evidence="7 10" id="KW-0238">DNA-binding</keyword>
<dbReference type="CDD" id="cd09721">
    <property type="entry name" value="Cas1_I-C"/>
    <property type="match status" value="1"/>
</dbReference>
<dbReference type="Pfam" id="PF01867">
    <property type="entry name" value="Cas_Cas1"/>
    <property type="match status" value="1"/>
</dbReference>
<feature type="binding site" evidence="10">
    <location>
        <position position="245"/>
    </location>
    <ligand>
        <name>Mn(2+)</name>
        <dbReference type="ChEBI" id="CHEBI:29035"/>
    </ligand>
</feature>
<dbReference type="InterPro" id="IPR019856">
    <property type="entry name" value="CRISPR-assoc_Cas1_DVULG"/>
</dbReference>
<dbReference type="GO" id="GO:0043571">
    <property type="term" value="P:maintenance of CRISPR repeat elements"/>
    <property type="evidence" value="ECO:0007669"/>
    <property type="project" value="UniProtKB-UniRule"/>
</dbReference>
<name>A0A0V8M552_9CHLR</name>
<organism evidence="11 12">
    <name type="scientific">Dehalococcoides mccartyi</name>
    <dbReference type="NCBI Taxonomy" id="61435"/>
    <lineage>
        <taxon>Bacteria</taxon>
        <taxon>Bacillati</taxon>
        <taxon>Chloroflexota</taxon>
        <taxon>Dehalococcoidia</taxon>
        <taxon>Dehalococcoidales</taxon>
        <taxon>Dehalococcoidaceae</taxon>
        <taxon>Dehalococcoides</taxon>
    </lineage>
</organism>
<keyword evidence="4 10" id="KW-0378">Hydrolase</keyword>
<evidence type="ECO:0000256" key="6">
    <source>
        <dbReference type="ARBA" id="ARBA00023118"/>
    </source>
</evidence>
<keyword evidence="5 10" id="KW-0460">Magnesium</keyword>
<evidence type="ECO:0000313" key="12">
    <source>
        <dbReference type="Proteomes" id="UP000053577"/>
    </source>
</evidence>
<evidence type="ECO:0000256" key="4">
    <source>
        <dbReference type="ARBA" id="ARBA00022801"/>
    </source>
</evidence>
<feature type="binding site" evidence="10">
    <location>
        <position position="162"/>
    </location>
    <ligand>
        <name>Mn(2+)</name>
        <dbReference type="ChEBI" id="CHEBI:29035"/>
    </ligand>
</feature>
<dbReference type="Gene3D" id="1.20.120.920">
    <property type="entry name" value="CRISPR-associated endonuclease Cas1, C-terminal domain"/>
    <property type="match status" value="1"/>
</dbReference>
<evidence type="ECO:0000256" key="9">
    <source>
        <dbReference type="ARBA" id="ARBA00038592"/>
    </source>
</evidence>
<evidence type="ECO:0000256" key="7">
    <source>
        <dbReference type="ARBA" id="ARBA00023125"/>
    </source>
</evidence>
<dbReference type="PATRIC" id="fig|61435.5.peg.490"/>
<dbReference type="RefSeq" id="WP_015406751.1">
    <property type="nucleotide sequence ID" value="NZ_JGYD01000002.1"/>
</dbReference>
<dbReference type="EC" id="3.1.-.-" evidence="10"/>
<dbReference type="NCBIfam" id="TIGR00287">
    <property type="entry name" value="cas1"/>
    <property type="match status" value="1"/>
</dbReference>
<keyword evidence="3 10" id="KW-0255">Endonuclease</keyword>
<dbReference type="InterPro" id="IPR002729">
    <property type="entry name" value="CRISPR-assoc_Cas1"/>
</dbReference>
<proteinExistence type="inferred from homology"/>
<evidence type="ECO:0000313" key="11">
    <source>
        <dbReference type="EMBL" id="KSV18898.1"/>
    </source>
</evidence>
<dbReference type="PANTHER" id="PTHR34353">
    <property type="entry name" value="CRISPR-ASSOCIATED ENDONUCLEASE CAS1 1"/>
    <property type="match status" value="1"/>
</dbReference>
<dbReference type="Proteomes" id="UP000053577">
    <property type="component" value="Unassembled WGS sequence"/>
</dbReference>
<dbReference type="HAMAP" id="MF_01470">
    <property type="entry name" value="Cas1"/>
    <property type="match status" value="1"/>
</dbReference>
<evidence type="ECO:0000256" key="1">
    <source>
        <dbReference type="ARBA" id="ARBA00022722"/>
    </source>
</evidence>